<keyword evidence="1" id="KW-0472">Membrane</keyword>
<keyword evidence="1" id="KW-1133">Transmembrane helix</keyword>
<proteinExistence type="predicted"/>
<feature type="transmembrane region" description="Helical" evidence="1">
    <location>
        <begin position="57"/>
        <end position="75"/>
    </location>
</feature>
<dbReference type="EMBL" id="CAFBQU010000034">
    <property type="protein sequence ID" value="CAB5066537.1"/>
    <property type="molecule type" value="Genomic_DNA"/>
</dbReference>
<evidence type="ECO:0000313" key="3">
    <source>
        <dbReference type="EMBL" id="CAB5066537.1"/>
    </source>
</evidence>
<dbReference type="AlphaFoldDB" id="A0A6J7RQA8"/>
<feature type="transmembrane region" description="Helical" evidence="1">
    <location>
        <begin position="133"/>
        <end position="150"/>
    </location>
</feature>
<organism evidence="2">
    <name type="scientific">freshwater metagenome</name>
    <dbReference type="NCBI Taxonomy" id="449393"/>
    <lineage>
        <taxon>unclassified sequences</taxon>
        <taxon>metagenomes</taxon>
        <taxon>ecological metagenomes</taxon>
    </lineage>
</organism>
<feature type="transmembrane region" description="Helical" evidence="1">
    <location>
        <begin position="171"/>
        <end position="188"/>
    </location>
</feature>
<sequence length="205" mass="23365">MVRKTVLALTSLLFICGTIGTNIGPALVDEHPLLVLTMSSRNRNLFGSVPFTSPTPYFIIGFLRILAAACALYFVGRWYGDRTVRWVEDNVGEMPALYRWTEKAVTKAGWLMLFLMPGSNVVCVLVGHRQMRIRQFFAVIIPAICFRLIVMRIGGDAFEDQVRWFLKSIERYQWFIVLGLFGISAFQMNKRRPLTPPDHDGSDEN</sequence>
<gene>
    <name evidence="2" type="ORF">UFOPK4098_01541</name>
    <name evidence="3" type="ORF">UFOPK4347_01212</name>
</gene>
<accession>A0A6J7RQA8</accession>
<reference evidence="2" key="1">
    <citation type="submission" date="2020-05" db="EMBL/GenBank/DDBJ databases">
        <authorList>
            <person name="Chiriac C."/>
            <person name="Salcher M."/>
            <person name="Ghai R."/>
            <person name="Kavagutti S V."/>
        </authorList>
    </citation>
    <scope>NUCLEOTIDE SEQUENCE</scope>
</reference>
<evidence type="ECO:0000313" key="2">
    <source>
        <dbReference type="EMBL" id="CAB5030989.1"/>
    </source>
</evidence>
<name>A0A6J7RQA8_9ZZZZ</name>
<keyword evidence="1" id="KW-0812">Transmembrane</keyword>
<protein>
    <submittedName>
        <fullName evidence="2">Unannotated protein</fullName>
    </submittedName>
</protein>
<evidence type="ECO:0000256" key="1">
    <source>
        <dbReference type="SAM" id="Phobius"/>
    </source>
</evidence>
<dbReference type="EMBL" id="CAFBPN010000141">
    <property type="protein sequence ID" value="CAB5030989.1"/>
    <property type="molecule type" value="Genomic_DNA"/>
</dbReference>